<accession>W7QPV4</accession>
<dbReference type="OrthoDB" id="6380717at2"/>
<dbReference type="STRING" id="1328313.DS2_10742"/>
<dbReference type="RefSeq" id="WP_035014766.1">
    <property type="nucleotide sequence ID" value="NZ_ARZY01000018.1"/>
</dbReference>
<proteinExistence type="predicted"/>
<dbReference type="Proteomes" id="UP000019276">
    <property type="component" value="Unassembled WGS sequence"/>
</dbReference>
<dbReference type="EMBL" id="ARZY01000018">
    <property type="protein sequence ID" value="EWH09918.1"/>
    <property type="molecule type" value="Genomic_DNA"/>
</dbReference>
<keyword evidence="1" id="KW-0732">Signal</keyword>
<evidence type="ECO:0000256" key="1">
    <source>
        <dbReference type="SAM" id="SignalP"/>
    </source>
</evidence>
<keyword evidence="3" id="KW-1185">Reference proteome</keyword>
<dbReference type="PROSITE" id="PS51257">
    <property type="entry name" value="PROKAR_LIPOPROTEIN"/>
    <property type="match status" value="1"/>
</dbReference>
<dbReference type="AlphaFoldDB" id="W7QPV4"/>
<dbReference type="eggNOG" id="ENOG50338PN">
    <property type="taxonomic scope" value="Bacteria"/>
</dbReference>
<evidence type="ECO:0000313" key="2">
    <source>
        <dbReference type="EMBL" id="EWH09918.1"/>
    </source>
</evidence>
<dbReference type="PATRIC" id="fig|1328313.3.peg.2197"/>
<reference evidence="2 3" key="1">
    <citation type="journal article" date="2014" name="Genome Announc.">
        <title>Draft Genome Sequence of the Agar-Degrading Bacterium Catenovulum sp. Strain DS-2, Isolated from Intestines of Haliotis diversicolor.</title>
        <authorList>
            <person name="Shan D."/>
            <person name="Li X."/>
            <person name="Gu Z."/>
            <person name="Wei G."/>
            <person name="Gao Z."/>
            <person name="Shao Z."/>
        </authorList>
    </citation>
    <scope>NUCLEOTIDE SEQUENCE [LARGE SCALE GENOMIC DNA]</scope>
    <source>
        <strain evidence="2 3">DS-2</strain>
    </source>
</reference>
<feature type="signal peptide" evidence="1">
    <location>
        <begin position="1"/>
        <end position="25"/>
    </location>
</feature>
<protein>
    <submittedName>
        <fullName evidence="2">Lipoprotein</fullName>
    </submittedName>
</protein>
<sequence length="417" mass="43830">MSTKLTWNMAKAACGILLLSGLAGCFGDDDDDKVQDISVQGKAVKGTLVNADVSLYNASNMNTPIGTGTTDANGEFEISISGDSADKPVVVKVTSNANTTMVCDADKCGSVNRGDEMTGSELDGLELTSHFVAQQGDTEVSDLPVNSLTTAATEVVMAQAGDFANLTPEGLKSLQEKATEIVMQSFGLNSSTATNLFEINIPDANKLATELSGDSNASFKSQLAMLNAAFASEADISAEIEKFYDGINASINSSGLTSNFSAYLSTLKTRYEALYAALNADGSLPTGVNIPDLAQFSWPDNISFEDDGIIIDGGSGGDGDWTLVITGTSTVTTPVEVTVDIPEVKVTNTTPPTNTDEIGTQFKEITEVDGVTVSNYSFEEVERSANKVVIKYSATISVSSNGITATQTQNLTYTWTK</sequence>
<evidence type="ECO:0000313" key="3">
    <source>
        <dbReference type="Proteomes" id="UP000019276"/>
    </source>
</evidence>
<name>W7QPV4_9ALTE</name>
<feature type="chain" id="PRO_5004898286" evidence="1">
    <location>
        <begin position="26"/>
        <end position="417"/>
    </location>
</feature>
<organism evidence="2 3">
    <name type="scientific">Catenovulum agarivorans DS-2</name>
    <dbReference type="NCBI Taxonomy" id="1328313"/>
    <lineage>
        <taxon>Bacteria</taxon>
        <taxon>Pseudomonadati</taxon>
        <taxon>Pseudomonadota</taxon>
        <taxon>Gammaproteobacteria</taxon>
        <taxon>Alteromonadales</taxon>
        <taxon>Alteromonadaceae</taxon>
        <taxon>Catenovulum</taxon>
    </lineage>
</organism>
<keyword evidence="2" id="KW-0449">Lipoprotein</keyword>
<gene>
    <name evidence="2" type="ORF">DS2_10742</name>
</gene>
<comment type="caution">
    <text evidence="2">The sequence shown here is derived from an EMBL/GenBank/DDBJ whole genome shotgun (WGS) entry which is preliminary data.</text>
</comment>